<comment type="similarity">
    <text evidence="1">Belongs to the eIF-2-beta/eIF-5 family.</text>
</comment>
<evidence type="ECO:0000313" key="8">
    <source>
        <dbReference type="EMBL" id="EGR30622.1"/>
    </source>
</evidence>
<dbReference type="PANTHER" id="PTHR23001">
    <property type="entry name" value="EUKARYOTIC TRANSLATION INITIATION FACTOR"/>
    <property type="match status" value="1"/>
</dbReference>
<dbReference type="InterPro" id="IPR016024">
    <property type="entry name" value="ARM-type_fold"/>
</dbReference>
<dbReference type="GO" id="GO:0001732">
    <property type="term" value="P:formation of cytoplasmic translation initiation complex"/>
    <property type="evidence" value="ECO:0007669"/>
    <property type="project" value="TreeGrafter"/>
</dbReference>
<dbReference type="CDD" id="cd11561">
    <property type="entry name" value="W2_eIF5"/>
    <property type="match status" value="1"/>
</dbReference>
<dbReference type="Gene3D" id="1.25.40.180">
    <property type="match status" value="1"/>
</dbReference>
<keyword evidence="9" id="KW-1185">Reference proteome</keyword>
<dbReference type="Pfam" id="PF02020">
    <property type="entry name" value="W2"/>
    <property type="match status" value="1"/>
</dbReference>
<dbReference type="InterPro" id="IPR002735">
    <property type="entry name" value="Transl_init_fac_IF2/IF5_dom"/>
</dbReference>
<dbReference type="AlphaFoldDB" id="G0QVY8"/>
<dbReference type="OMA" id="NAWITDV"/>
<dbReference type="OrthoDB" id="10250831at2759"/>
<dbReference type="Proteomes" id="UP000008983">
    <property type="component" value="Unassembled WGS sequence"/>
</dbReference>
<gene>
    <name evidence="8" type="ORF">IMG5_127620</name>
</gene>
<accession>G0QVY8</accession>
<dbReference type="SMART" id="SM00653">
    <property type="entry name" value="eIF2B_5"/>
    <property type="match status" value="1"/>
</dbReference>
<dbReference type="RefSeq" id="XP_004032209.1">
    <property type="nucleotide sequence ID" value="XM_004032161.1"/>
</dbReference>
<keyword evidence="4" id="KW-0648">Protein biosynthesis</keyword>
<dbReference type="eggNOG" id="KOG2767">
    <property type="taxonomic scope" value="Eukaryota"/>
</dbReference>
<dbReference type="GO" id="GO:0005525">
    <property type="term" value="F:GTP binding"/>
    <property type="evidence" value="ECO:0007669"/>
    <property type="project" value="UniProtKB-KW"/>
</dbReference>
<keyword evidence="3" id="KW-0547">Nucleotide-binding</keyword>
<sequence>MEKSTLNIPSYIQEPNYRYQMPRMILKIEGKGNGIKTNVVNMNEVSKALRVPTEYPLKFMGIEYGSQIIFKEKGNDVSTIINGSFKEEQLQKTLDKFIEKYVLCPKCKYPEFVLRVKQNTVCGKCDSCGERAKCDNTHKFASYIIKNPPKLRGINKEEQKNQKEEIVPVGQVPVPADKQKDLKKEKKVEEKDLVKNIKKLEASDLLLESENLKNKVEQLTECIKGQRNQANIIKEIKDFQINKGLENQISHIVFQSIFTVNIAHEVDCNAELLQKLYSKLKIQKMEDDILLNLQYFFYKTYQNQDFTQYIPTILKIFYDNNLISEQIIVDWADNKIDLKDHFLYNEIFNNKFKEDTNQIVEWLRNADYDEQEEEVIEETEEQKQAQN</sequence>
<dbReference type="GO" id="GO:0071074">
    <property type="term" value="F:eukaryotic initiation factor eIF2 binding"/>
    <property type="evidence" value="ECO:0007669"/>
    <property type="project" value="TreeGrafter"/>
</dbReference>
<name>G0QVY8_ICHMU</name>
<dbReference type="SUPFAM" id="SSF48371">
    <property type="entry name" value="ARM repeat"/>
    <property type="match status" value="1"/>
</dbReference>
<organism evidence="8 9">
    <name type="scientific">Ichthyophthirius multifiliis</name>
    <name type="common">White spot disease agent</name>
    <name type="synonym">Ich</name>
    <dbReference type="NCBI Taxonomy" id="5932"/>
    <lineage>
        <taxon>Eukaryota</taxon>
        <taxon>Sar</taxon>
        <taxon>Alveolata</taxon>
        <taxon>Ciliophora</taxon>
        <taxon>Intramacronucleata</taxon>
        <taxon>Oligohymenophorea</taxon>
        <taxon>Hymenostomatida</taxon>
        <taxon>Ophryoglenina</taxon>
        <taxon>Ichthyophthirius</taxon>
    </lineage>
</organism>
<dbReference type="EMBL" id="GL983968">
    <property type="protein sequence ID" value="EGR30622.1"/>
    <property type="molecule type" value="Genomic_DNA"/>
</dbReference>
<dbReference type="FunFam" id="3.30.30.170:FF:000002">
    <property type="entry name" value="Eukaryotic translation initiation factor 5"/>
    <property type="match status" value="1"/>
</dbReference>
<dbReference type="STRING" id="857967.G0QVY8"/>
<dbReference type="Gene3D" id="2.20.25.350">
    <property type="match status" value="1"/>
</dbReference>
<dbReference type="PROSITE" id="PS51363">
    <property type="entry name" value="W2"/>
    <property type="match status" value="1"/>
</dbReference>
<dbReference type="Gene3D" id="3.30.30.170">
    <property type="match status" value="1"/>
</dbReference>
<protein>
    <recommendedName>
        <fullName evidence="7">W2 domain-containing protein</fullName>
    </recommendedName>
</protein>
<keyword evidence="2" id="KW-0396">Initiation factor</keyword>
<evidence type="ECO:0000259" key="7">
    <source>
        <dbReference type="PROSITE" id="PS51363"/>
    </source>
</evidence>
<keyword evidence="5" id="KW-0342">GTP-binding</keyword>
<dbReference type="InParanoid" id="G0QVY8"/>
<dbReference type="InterPro" id="IPR003307">
    <property type="entry name" value="W2_domain"/>
</dbReference>
<dbReference type="Pfam" id="PF01873">
    <property type="entry name" value="eIF-5_eIF-2B"/>
    <property type="match status" value="1"/>
</dbReference>
<keyword evidence="6" id="KW-0175">Coiled coil</keyword>
<evidence type="ECO:0000256" key="5">
    <source>
        <dbReference type="ARBA" id="ARBA00023134"/>
    </source>
</evidence>
<dbReference type="GO" id="GO:0005092">
    <property type="term" value="F:GDP-dissociation inhibitor activity"/>
    <property type="evidence" value="ECO:0007669"/>
    <property type="project" value="TreeGrafter"/>
</dbReference>
<evidence type="ECO:0000256" key="2">
    <source>
        <dbReference type="ARBA" id="ARBA00022540"/>
    </source>
</evidence>
<evidence type="ECO:0000256" key="4">
    <source>
        <dbReference type="ARBA" id="ARBA00022917"/>
    </source>
</evidence>
<dbReference type="GO" id="GO:0003743">
    <property type="term" value="F:translation initiation factor activity"/>
    <property type="evidence" value="ECO:0007669"/>
    <property type="project" value="UniProtKB-KW"/>
</dbReference>
<feature type="domain" description="W2" evidence="7">
    <location>
        <begin position="202"/>
        <end position="373"/>
    </location>
</feature>
<dbReference type="GO" id="GO:0005829">
    <property type="term" value="C:cytosol"/>
    <property type="evidence" value="ECO:0007669"/>
    <property type="project" value="TreeGrafter"/>
</dbReference>
<dbReference type="PANTHER" id="PTHR23001:SF7">
    <property type="entry name" value="EUKARYOTIC TRANSLATION INITIATION FACTOR 5"/>
    <property type="match status" value="1"/>
</dbReference>
<feature type="coiled-coil region" evidence="6">
    <location>
        <begin position="183"/>
        <end position="229"/>
    </location>
</feature>
<evidence type="ECO:0000313" key="9">
    <source>
        <dbReference type="Proteomes" id="UP000008983"/>
    </source>
</evidence>
<evidence type="ECO:0000256" key="3">
    <source>
        <dbReference type="ARBA" id="ARBA00022741"/>
    </source>
</evidence>
<dbReference type="InterPro" id="IPR016189">
    <property type="entry name" value="Transl_init_fac_IF2/IF5_N"/>
</dbReference>
<reference evidence="8 9" key="1">
    <citation type="submission" date="2011-07" db="EMBL/GenBank/DDBJ databases">
        <authorList>
            <person name="Coyne R."/>
            <person name="Brami D."/>
            <person name="Johnson J."/>
            <person name="Hostetler J."/>
            <person name="Hannick L."/>
            <person name="Clark T."/>
            <person name="Cassidy-Hanley D."/>
            <person name="Inman J."/>
        </authorList>
    </citation>
    <scope>NUCLEOTIDE SEQUENCE [LARGE SCALE GENOMIC DNA]</scope>
    <source>
        <strain evidence="8 9">G5</strain>
    </source>
</reference>
<proteinExistence type="inferred from homology"/>
<dbReference type="InterPro" id="IPR045196">
    <property type="entry name" value="IF2/IF5"/>
</dbReference>
<dbReference type="SUPFAM" id="SSF100966">
    <property type="entry name" value="Translation initiation factor 2 beta, aIF2beta, N-terminal domain"/>
    <property type="match status" value="1"/>
</dbReference>
<evidence type="ECO:0000256" key="6">
    <source>
        <dbReference type="SAM" id="Coils"/>
    </source>
</evidence>
<evidence type="ECO:0000256" key="1">
    <source>
        <dbReference type="ARBA" id="ARBA00010397"/>
    </source>
</evidence>
<dbReference type="GeneID" id="14906735"/>